<evidence type="ECO:0000256" key="2">
    <source>
        <dbReference type="ARBA" id="ARBA00022729"/>
    </source>
</evidence>
<accession>A0AAE0VI18</accession>
<dbReference type="Gene3D" id="3.40.50.1820">
    <property type="entry name" value="alpha/beta hydrolase"/>
    <property type="match status" value="1"/>
</dbReference>
<sequence length="618" mass="69682">MDIEKQAFVLHNRYPFSRSNVTKIFVQHGRLSDDGFISLETRLGRLNGIVNIIKKERVFQFRRVPYAIPPIGELRFRLPVARGPWANTLDTTKFGPSCIQYLIPNDAWLLPNKNISEDCLFLNIYIPRDLSKSNKKAVMVWIHGGGYEAGQGMLFDASYLALEGDVIVVTINYRLGLFGFLSTMDDSAPGNFGLWDQHLAIKWVKDNIADYGGDPTNITIFGESAGGHSVGIHIISPKNKGLFQRAISESGTTLIPSAFVTNALQVAQRLGQILNCTTSSISIETRDLIACLRTKPAKDILEQTSVATRIESDVLNLKSYIGPVVDGILFDDFPENTIKNRSSKGLEVFNSVDLMAGTNNDEGGIFYFTLLDLQKQYQFNLSEGIPTRLLCGLIADYFTRVFFQNISAVRGAICDTYTVPDTSRADFLEEQGRQTLNIVTDMSFAAPTQATLAAHASESKRKTYQYLFSKLPLYPWIQERPRWLKGANHAGELPFVFGLDSMYRPSAPKTKEEIDLSKLIMTYWTNFAKTGDPNGDRLPHWEEFSNVKRHYMNLSLDSRTMTDLWPDRMKLWLEDIPDILSRSKRSTKIAPISNGVSWSMIRNTNHMFATLIFLIIAF</sequence>
<evidence type="ECO:0000256" key="1">
    <source>
        <dbReference type="ARBA" id="ARBA00005964"/>
    </source>
</evidence>
<keyword evidence="2" id="KW-0732">Signal</keyword>
<dbReference type="SUPFAM" id="SSF53474">
    <property type="entry name" value="alpha/beta-Hydrolases"/>
    <property type="match status" value="1"/>
</dbReference>
<dbReference type="InterPro" id="IPR019819">
    <property type="entry name" value="Carboxylesterase_B_CS"/>
</dbReference>
<evidence type="ECO:0000313" key="5">
    <source>
        <dbReference type="Proteomes" id="UP001195483"/>
    </source>
</evidence>
<proteinExistence type="inferred from homology"/>
<keyword evidence="5" id="KW-1185">Reference proteome</keyword>
<protein>
    <recommendedName>
        <fullName evidence="3">Carboxylesterase type B domain-containing protein</fullName>
    </recommendedName>
</protein>
<comment type="similarity">
    <text evidence="1">Belongs to the type-B carboxylesterase/lipase family.</text>
</comment>
<comment type="caution">
    <text evidence="4">The sequence shown here is derived from an EMBL/GenBank/DDBJ whole genome shotgun (WGS) entry which is preliminary data.</text>
</comment>
<dbReference type="EMBL" id="JAEAOA010001785">
    <property type="protein sequence ID" value="KAK3579043.1"/>
    <property type="molecule type" value="Genomic_DNA"/>
</dbReference>
<dbReference type="InterPro" id="IPR051093">
    <property type="entry name" value="Neuroligin/BSAL"/>
</dbReference>
<reference evidence="4" key="2">
    <citation type="journal article" date="2021" name="Genome Biol. Evol.">
        <title>Developing a high-quality reference genome for a parasitic bivalve with doubly uniparental inheritance (Bivalvia: Unionida).</title>
        <authorList>
            <person name="Smith C.H."/>
        </authorList>
    </citation>
    <scope>NUCLEOTIDE SEQUENCE</scope>
    <source>
        <strain evidence="4">CHS0354</strain>
        <tissue evidence="4">Mantle</tissue>
    </source>
</reference>
<dbReference type="PANTHER" id="PTHR43903">
    <property type="entry name" value="NEUROLIGIN"/>
    <property type="match status" value="1"/>
</dbReference>
<organism evidence="4 5">
    <name type="scientific">Potamilus streckersoni</name>
    <dbReference type="NCBI Taxonomy" id="2493646"/>
    <lineage>
        <taxon>Eukaryota</taxon>
        <taxon>Metazoa</taxon>
        <taxon>Spiralia</taxon>
        <taxon>Lophotrochozoa</taxon>
        <taxon>Mollusca</taxon>
        <taxon>Bivalvia</taxon>
        <taxon>Autobranchia</taxon>
        <taxon>Heteroconchia</taxon>
        <taxon>Palaeoheterodonta</taxon>
        <taxon>Unionida</taxon>
        <taxon>Unionoidea</taxon>
        <taxon>Unionidae</taxon>
        <taxon>Ambleminae</taxon>
        <taxon>Lampsilini</taxon>
        <taxon>Potamilus</taxon>
    </lineage>
</organism>
<dbReference type="InterPro" id="IPR002018">
    <property type="entry name" value="CarbesteraseB"/>
</dbReference>
<evidence type="ECO:0000259" key="3">
    <source>
        <dbReference type="Pfam" id="PF00135"/>
    </source>
</evidence>
<dbReference type="PROSITE" id="PS00941">
    <property type="entry name" value="CARBOXYLESTERASE_B_2"/>
    <property type="match status" value="1"/>
</dbReference>
<dbReference type="InterPro" id="IPR029058">
    <property type="entry name" value="AB_hydrolase_fold"/>
</dbReference>
<evidence type="ECO:0000313" key="4">
    <source>
        <dbReference type="EMBL" id="KAK3579043.1"/>
    </source>
</evidence>
<name>A0AAE0VI18_9BIVA</name>
<reference evidence="4" key="1">
    <citation type="journal article" date="2021" name="Genome Biol. Evol.">
        <title>A High-Quality Reference Genome for a Parasitic Bivalve with Doubly Uniparental Inheritance (Bivalvia: Unionida).</title>
        <authorList>
            <person name="Smith C.H."/>
        </authorList>
    </citation>
    <scope>NUCLEOTIDE SEQUENCE</scope>
    <source>
        <strain evidence="4">CHS0354</strain>
    </source>
</reference>
<dbReference type="Proteomes" id="UP001195483">
    <property type="component" value="Unassembled WGS sequence"/>
</dbReference>
<dbReference type="AlphaFoldDB" id="A0AAE0VI18"/>
<gene>
    <name evidence="4" type="ORF">CHS0354_029899</name>
</gene>
<dbReference type="CDD" id="cd00312">
    <property type="entry name" value="Esterase_lipase"/>
    <property type="match status" value="1"/>
</dbReference>
<dbReference type="Pfam" id="PF00135">
    <property type="entry name" value="COesterase"/>
    <property type="match status" value="1"/>
</dbReference>
<feature type="domain" description="Carboxylesterase type B" evidence="3">
    <location>
        <begin position="39"/>
        <end position="564"/>
    </location>
</feature>
<reference evidence="4" key="3">
    <citation type="submission" date="2023-05" db="EMBL/GenBank/DDBJ databases">
        <authorList>
            <person name="Smith C.H."/>
        </authorList>
    </citation>
    <scope>NUCLEOTIDE SEQUENCE</scope>
    <source>
        <strain evidence="4">CHS0354</strain>
        <tissue evidence="4">Mantle</tissue>
    </source>
</reference>